<gene>
    <name evidence="1" type="ORF">V6N11_001413</name>
</gene>
<comment type="caution">
    <text evidence="1">The sequence shown here is derived from an EMBL/GenBank/DDBJ whole genome shotgun (WGS) entry which is preliminary data.</text>
</comment>
<proteinExistence type="predicted"/>
<evidence type="ECO:0000313" key="1">
    <source>
        <dbReference type="EMBL" id="KAK9018437.1"/>
    </source>
</evidence>
<accession>A0ABR2RZX8</accession>
<keyword evidence="2" id="KW-1185">Reference proteome</keyword>
<reference evidence="1 2" key="1">
    <citation type="journal article" date="2024" name="G3 (Bethesda)">
        <title>Genome assembly of Hibiscus sabdariffa L. provides insights into metabolisms of medicinal natural products.</title>
        <authorList>
            <person name="Kim T."/>
        </authorList>
    </citation>
    <scope>NUCLEOTIDE SEQUENCE [LARGE SCALE GENOMIC DNA]</scope>
    <source>
        <strain evidence="1">TK-2024</strain>
        <tissue evidence="1">Old leaves</tissue>
    </source>
</reference>
<organism evidence="1 2">
    <name type="scientific">Hibiscus sabdariffa</name>
    <name type="common">roselle</name>
    <dbReference type="NCBI Taxonomy" id="183260"/>
    <lineage>
        <taxon>Eukaryota</taxon>
        <taxon>Viridiplantae</taxon>
        <taxon>Streptophyta</taxon>
        <taxon>Embryophyta</taxon>
        <taxon>Tracheophyta</taxon>
        <taxon>Spermatophyta</taxon>
        <taxon>Magnoliopsida</taxon>
        <taxon>eudicotyledons</taxon>
        <taxon>Gunneridae</taxon>
        <taxon>Pentapetalae</taxon>
        <taxon>rosids</taxon>
        <taxon>malvids</taxon>
        <taxon>Malvales</taxon>
        <taxon>Malvaceae</taxon>
        <taxon>Malvoideae</taxon>
        <taxon>Hibiscus</taxon>
    </lineage>
</organism>
<sequence>MEQARLDCYSVGFNCQCFNFIYASALIICSAKMTKGMSRQRQRVLLGQISRQTFRFWQSALLRYWLIPKSNNLMSWLYLISLGGKMSPFITDVTRISSLQDKLFVASS</sequence>
<dbReference type="EMBL" id="JBBPBN010000019">
    <property type="protein sequence ID" value="KAK9018437.1"/>
    <property type="molecule type" value="Genomic_DNA"/>
</dbReference>
<name>A0ABR2RZX8_9ROSI</name>
<evidence type="ECO:0000313" key="2">
    <source>
        <dbReference type="Proteomes" id="UP001396334"/>
    </source>
</evidence>
<dbReference type="Proteomes" id="UP001396334">
    <property type="component" value="Unassembled WGS sequence"/>
</dbReference>
<protein>
    <submittedName>
        <fullName evidence="1">Uncharacterized protein</fullName>
    </submittedName>
</protein>